<name>S2IYW8_MUCC1</name>
<evidence type="ECO:0000313" key="2">
    <source>
        <dbReference type="Proteomes" id="UP000014254"/>
    </source>
</evidence>
<dbReference type="VEuPathDB" id="FungiDB:HMPREF1544_10787"/>
<proteinExistence type="predicted"/>
<evidence type="ECO:0000313" key="1">
    <source>
        <dbReference type="EMBL" id="EPB82449.1"/>
    </source>
</evidence>
<dbReference type="EMBL" id="KE124113">
    <property type="protein sequence ID" value="EPB82449.1"/>
    <property type="molecule type" value="Genomic_DNA"/>
</dbReference>
<dbReference type="AlphaFoldDB" id="S2IYW8"/>
<dbReference type="InParanoid" id="S2IYW8"/>
<accession>S2IYW8</accession>
<keyword evidence="2" id="KW-1185">Reference proteome</keyword>
<organism evidence="1 2">
    <name type="scientific">Mucor circinelloides f. circinelloides (strain 1006PhL)</name>
    <name type="common">Mucormycosis agent</name>
    <name type="synonym">Calyptromyces circinelloides</name>
    <dbReference type="NCBI Taxonomy" id="1220926"/>
    <lineage>
        <taxon>Eukaryota</taxon>
        <taxon>Fungi</taxon>
        <taxon>Fungi incertae sedis</taxon>
        <taxon>Mucoromycota</taxon>
        <taxon>Mucoromycotina</taxon>
        <taxon>Mucoromycetes</taxon>
        <taxon>Mucorales</taxon>
        <taxon>Mucorineae</taxon>
        <taxon>Mucoraceae</taxon>
        <taxon>Mucor</taxon>
    </lineage>
</organism>
<dbReference type="OrthoDB" id="2234879at2759"/>
<protein>
    <submittedName>
        <fullName evidence="1">Uncharacterized protein</fullName>
    </submittedName>
</protein>
<dbReference type="Proteomes" id="UP000014254">
    <property type="component" value="Unassembled WGS sequence"/>
</dbReference>
<reference evidence="2" key="1">
    <citation type="submission" date="2013-05" db="EMBL/GenBank/DDBJ databases">
        <title>The Genome sequence of Mucor circinelloides f. circinelloides 1006PhL.</title>
        <authorList>
            <consortium name="The Broad Institute Genomics Platform"/>
            <person name="Cuomo C."/>
            <person name="Earl A."/>
            <person name="Findley K."/>
            <person name="Lee S.C."/>
            <person name="Walker B."/>
            <person name="Young S."/>
            <person name="Zeng Q."/>
            <person name="Gargeya S."/>
            <person name="Fitzgerald M."/>
            <person name="Haas B."/>
            <person name="Abouelleil A."/>
            <person name="Allen A.W."/>
            <person name="Alvarado L."/>
            <person name="Arachchi H.M."/>
            <person name="Berlin A.M."/>
            <person name="Chapman S.B."/>
            <person name="Gainer-Dewar J."/>
            <person name="Goldberg J."/>
            <person name="Griggs A."/>
            <person name="Gujja S."/>
            <person name="Hansen M."/>
            <person name="Howarth C."/>
            <person name="Imamovic A."/>
            <person name="Ireland A."/>
            <person name="Larimer J."/>
            <person name="McCowan C."/>
            <person name="Murphy C."/>
            <person name="Pearson M."/>
            <person name="Poon T.W."/>
            <person name="Priest M."/>
            <person name="Roberts A."/>
            <person name="Saif S."/>
            <person name="Shea T."/>
            <person name="Sisk P."/>
            <person name="Sykes S."/>
            <person name="Wortman J."/>
            <person name="Nusbaum C."/>
            <person name="Birren B."/>
        </authorList>
    </citation>
    <scope>NUCLEOTIDE SEQUENCE [LARGE SCALE GENOMIC DNA]</scope>
    <source>
        <strain evidence="2">1006PhL</strain>
    </source>
</reference>
<gene>
    <name evidence="1" type="ORF">HMPREF1544_10787</name>
</gene>
<sequence length="136" mass="15549">MLELVETELERLLKICLEKTIWVSRRHFGSVYSPQHFKSVNGDTAFSYKALKTSVIRTVESDLFAVRFQYFNDSASLVVVINNQVDPVRFIQAPEACILSKTGVPLDNFKKHKFILDLALKFLDIQNVLKLCVSVL</sequence>